<accession>A0A9W8N002</accession>
<dbReference type="EMBL" id="JANKHO010000075">
    <property type="protein sequence ID" value="KAJ3515915.1"/>
    <property type="molecule type" value="Genomic_DNA"/>
</dbReference>
<dbReference type="AlphaFoldDB" id="A0A9W8N002"/>
<comment type="caution">
    <text evidence="1">The sequence shown here is derived from an EMBL/GenBank/DDBJ whole genome shotgun (WGS) entry which is preliminary data.</text>
</comment>
<evidence type="ECO:0000313" key="1">
    <source>
        <dbReference type="EMBL" id="KAJ3515915.1"/>
    </source>
</evidence>
<keyword evidence="2" id="KW-1185">Reference proteome</keyword>
<dbReference type="Proteomes" id="UP001148786">
    <property type="component" value="Unassembled WGS sequence"/>
</dbReference>
<dbReference type="OrthoDB" id="3264185at2759"/>
<organism evidence="1 2">
    <name type="scientific">Agrocybe chaxingu</name>
    <dbReference type="NCBI Taxonomy" id="84603"/>
    <lineage>
        <taxon>Eukaryota</taxon>
        <taxon>Fungi</taxon>
        <taxon>Dikarya</taxon>
        <taxon>Basidiomycota</taxon>
        <taxon>Agaricomycotina</taxon>
        <taxon>Agaricomycetes</taxon>
        <taxon>Agaricomycetidae</taxon>
        <taxon>Agaricales</taxon>
        <taxon>Agaricineae</taxon>
        <taxon>Strophariaceae</taxon>
        <taxon>Agrocybe</taxon>
    </lineage>
</organism>
<gene>
    <name evidence="1" type="ORF">NLJ89_g1458</name>
</gene>
<dbReference type="Gene3D" id="3.30.559.10">
    <property type="entry name" value="Chloramphenicol acetyltransferase-like domain"/>
    <property type="match status" value="1"/>
</dbReference>
<sequence>MFLSPQSPWKLQPTSTAENPVYERLLGLTERGFYWDSIFDRTADTVHYAEIELASEQTELLQHGNIVQAWVDLKRQFPLLGARLEERDEDSIFFVVDAQSLQKSRPEEVSFYDISSADEALEHVEKINVRERLLSNDLLARIFILRRTDRPDTAHALIHGAHSITDGMANITILKTFLDRLCRTSSQQSWNLSERLALSIPLEDLNPHLKLNVARRRWLMAMAAVIYEMRNRKLQGGHTIPRTITSRTPHTPALSRRMARTLSLEKSKMIILNCRKNGITFGNAYPILGQLATTRTLLRRYLRGDITEEEWGFRTKEPMFSAGPLNMRPFLDKSWIDTGGFSSVCVSIGFFFYLLPFMPLGAGAKLRPGPGIQLPSFEEQLSTQRFFFRSRYIRKQADNYFRHPLFVELGEVNLPRRLARMQPVGDQWRRGGQPPQNLSDRPLSPKEQAATGFILGNGGSSMGNVDLLLPREYPSDRNVKPMIYLREEKTFLHCRPTELYLGASTSGQQLKLHVFFDGNVYDDEVVSEWLDDVVLATEYYLGAPENPLD</sequence>
<proteinExistence type="predicted"/>
<evidence type="ECO:0000313" key="2">
    <source>
        <dbReference type="Proteomes" id="UP001148786"/>
    </source>
</evidence>
<reference evidence="1" key="1">
    <citation type="submission" date="2022-07" db="EMBL/GenBank/DDBJ databases">
        <title>Genome Sequence of Agrocybe chaxingu.</title>
        <authorList>
            <person name="Buettner E."/>
        </authorList>
    </citation>
    <scope>NUCLEOTIDE SEQUENCE</scope>
    <source>
        <strain evidence="1">MP-N11</strain>
    </source>
</reference>
<protein>
    <submittedName>
        <fullName evidence="1">Uncharacterized protein</fullName>
    </submittedName>
</protein>
<dbReference type="InterPro" id="IPR023213">
    <property type="entry name" value="CAT-like_dom_sf"/>
</dbReference>
<name>A0A9W8N002_9AGAR</name>